<dbReference type="Proteomes" id="UP001283361">
    <property type="component" value="Unassembled WGS sequence"/>
</dbReference>
<feature type="region of interest" description="Disordered" evidence="1">
    <location>
        <begin position="168"/>
        <end position="192"/>
    </location>
</feature>
<dbReference type="InterPro" id="IPR039353">
    <property type="entry name" value="TF_Adf1"/>
</dbReference>
<dbReference type="PANTHER" id="PTHR12243:SF67">
    <property type="entry name" value="COREPRESSOR OF PANGOLIN, ISOFORM A-RELATED"/>
    <property type="match status" value="1"/>
</dbReference>
<evidence type="ECO:0000259" key="2">
    <source>
        <dbReference type="PROSITE" id="PS51029"/>
    </source>
</evidence>
<evidence type="ECO:0000256" key="1">
    <source>
        <dbReference type="SAM" id="MobiDB-lite"/>
    </source>
</evidence>
<name>A0AAE1AZW9_9GAST</name>
<gene>
    <name evidence="3" type="ORF">RRG08_037470</name>
</gene>
<protein>
    <recommendedName>
        <fullName evidence="2">MADF domain-containing protein</fullName>
    </recommendedName>
</protein>
<dbReference type="GO" id="GO:0006357">
    <property type="term" value="P:regulation of transcription by RNA polymerase II"/>
    <property type="evidence" value="ECO:0007669"/>
    <property type="project" value="TreeGrafter"/>
</dbReference>
<keyword evidence="4" id="KW-1185">Reference proteome</keyword>
<proteinExistence type="predicted"/>
<evidence type="ECO:0000313" key="4">
    <source>
        <dbReference type="Proteomes" id="UP001283361"/>
    </source>
</evidence>
<feature type="compositionally biased region" description="Polar residues" evidence="1">
    <location>
        <begin position="170"/>
        <end position="181"/>
    </location>
</feature>
<dbReference type="PROSITE" id="PS51029">
    <property type="entry name" value="MADF"/>
    <property type="match status" value="1"/>
</dbReference>
<accession>A0AAE1AZW9</accession>
<comment type="caution">
    <text evidence="3">The sequence shown here is derived from an EMBL/GenBank/DDBJ whole genome shotgun (WGS) entry which is preliminary data.</text>
</comment>
<dbReference type="GO" id="GO:0005667">
    <property type="term" value="C:transcription regulator complex"/>
    <property type="evidence" value="ECO:0007669"/>
    <property type="project" value="TreeGrafter"/>
</dbReference>
<dbReference type="SMART" id="SM00595">
    <property type="entry name" value="MADF"/>
    <property type="match status" value="1"/>
</dbReference>
<evidence type="ECO:0000313" key="3">
    <source>
        <dbReference type="EMBL" id="KAK3796705.1"/>
    </source>
</evidence>
<feature type="domain" description="MADF" evidence="2">
    <location>
        <begin position="29"/>
        <end position="126"/>
    </location>
</feature>
<sequence>MAIFLIDTGKKRTMSDQSSTSSQEDIKVILISLVRQHPSIYDPGHVDYKNRVLKDKMWTQINNDIGIPDFDARKEWTTLRNYANSHRDRLKIPSGRATSSTTSWGKRKKSEWQYAAEMQFLLPHLGQHREMESTMRKSSGGSKGPASLANSDILMAAIECSEIAEDTVNEQRQTPSTSMSSAPKKPKLPQKTSIDMYCEAVTKMIENKEEPRPENPEVGWFRSLLHQIELLSPIGQGQYQNIMQGQGQYPNIMQGQGQLSKYASPTSALQWVKNMLLHSKETSGHLSI</sequence>
<organism evidence="3 4">
    <name type="scientific">Elysia crispata</name>
    <name type="common">lettuce slug</name>
    <dbReference type="NCBI Taxonomy" id="231223"/>
    <lineage>
        <taxon>Eukaryota</taxon>
        <taxon>Metazoa</taxon>
        <taxon>Spiralia</taxon>
        <taxon>Lophotrochozoa</taxon>
        <taxon>Mollusca</taxon>
        <taxon>Gastropoda</taxon>
        <taxon>Heterobranchia</taxon>
        <taxon>Euthyneura</taxon>
        <taxon>Panpulmonata</taxon>
        <taxon>Sacoglossa</taxon>
        <taxon>Placobranchoidea</taxon>
        <taxon>Plakobranchidae</taxon>
        <taxon>Elysia</taxon>
    </lineage>
</organism>
<dbReference type="InterPro" id="IPR006578">
    <property type="entry name" value="MADF-dom"/>
</dbReference>
<dbReference type="PANTHER" id="PTHR12243">
    <property type="entry name" value="MADF DOMAIN TRANSCRIPTION FACTOR"/>
    <property type="match status" value="1"/>
</dbReference>
<dbReference type="AlphaFoldDB" id="A0AAE1AZW9"/>
<dbReference type="GO" id="GO:0005634">
    <property type="term" value="C:nucleus"/>
    <property type="evidence" value="ECO:0007669"/>
    <property type="project" value="TreeGrafter"/>
</dbReference>
<dbReference type="Pfam" id="PF10545">
    <property type="entry name" value="MADF_DNA_bdg"/>
    <property type="match status" value="1"/>
</dbReference>
<dbReference type="EMBL" id="JAWDGP010000851">
    <property type="protein sequence ID" value="KAK3796705.1"/>
    <property type="molecule type" value="Genomic_DNA"/>
</dbReference>
<reference evidence="3" key="1">
    <citation type="journal article" date="2023" name="G3 (Bethesda)">
        <title>A reference genome for the long-term kleptoplast-retaining sea slug Elysia crispata morphotype clarki.</title>
        <authorList>
            <person name="Eastman K.E."/>
            <person name="Pendleton A.L."/>
            <person name="Shaikh M.A."/>
            <person name="Suttiyut T."/>
            <person name="Ogas R."/>
            <person name="Tomko P."/>
            <person name="Gavelis G."/>
            <person name="Widhalm J.R."/>
            <person name="Wisecaver J.H."/>
        </authorList>
    </citation>
    <scope>NUCLEOTIDE SEQUENCE</scope>
    <source>
        <strain evidence="3">ECLA1</strain>
    </source>
</reference>